<dbReference type="AlphaFoldDB" id="A0A1N6IE79"/>
<proteinExistence type="predicted"/>
<name>A0A1N6IE79_9MICO</name>
<dbReference type="STRING" id="232089.SAMN05443544_3939"/>
<evidence type="ECO:0000313" key="2">
    <source>
        <dbReference type="Proteomes" id="UP000184699"/>
    </source>
</evidence>
<reference evidence="2" key="1">
    <citation type="submission" date="2016-11" db="EMBL/GenBank/DDBJ databases">
        <authorList>
            <person name="Varghese N."/>
            <person name="Submissions S."/>
        </authorList>
    </citation>
    <scope>NUCLEOTIDE SEQUENCE [LARGE SCALE GENOMIC DNA]</scope>
    <source>
        <strain evidence="2">DSM 8595</strain>
    </source>
</reference>
<organism evidence="1 2">
    <name type="scientific">Agromyces cerinus subsp. cerinus</name>
    <dbReference type="NCBI Taxonomy" id="232089"/>
    <lineage>
        <taxon>Bacteria</taxon>
        <taxon>Bacillati</taxon>
        <taxon>Actinomycetota</taxon>
        <taxon>Actinomycetes</taxon>
        <taxon>Micrococcales</taxon>
        <taxon>Microbacteriaceae</taxon>
        <taxon>Agromyces</taxon>
    </lineage>
</organism>
<protein>
    <submittedName>
        <fullName evidence="1">Uncharacterized protein</fullName>
    </submittedName>
</protein>
<keyword evidence="2" id="KW-1185">Reference proteome</keyword>
<dbReference type="RefSeq" id="WP_074262063.1">
    <property type="nucleotide sequence ID" value="NZ_FSRJ01000007.1"/>
</dbReference>
<dbReference type="EMBL" id="FSRJ01000007">
    <property type="protein sequence ID" value="SIO30330.1"/>
    <property type="molecule type" value="Genomic_DNA"/>
</dbReference>
<gene>
    <name evidence="1" type="ORF">SAMN05443544_3939</name>
</gene>
<dbReference type="Proteomes" id="UP000184699">
    <property type="component" value="Unassembled WGS sequence"/>
</dbReference>
<evidence type="ECO:0000313" key="1">
    <source>
        <dbReference type="EMBL" id="SIO30330.1"/>
    </source>
</evidence>
<accession>A0A1N6IE79</accession>
<sequence>MANDPYEQLRRDVAGIRRALQEKPGSVLQNEQRDLLAVIQVEALCSIATDLSAMERSLSDIAARE</sequence>